<evidence type="ECO:0000313" key="12">
    <source>
        <dbReference type="Proteomes" id="UP001054252"/>
    </source>
</evidence>
<dbReference type="InterPro" id="IPR056789">
    <property type="entry name" value="LRR_R13L1-DRL21"/>
</dbReference>
<dbReference type="FunFam" id="1.10.10.10:FF:000322">
    <property type="entry name" value="Probable disease resistance protein At1g63360"/>
    <property type="match status" value="1"/>
</dbReference>
<dbReference type="InterPro" id="IPR058922">
    <property type="entry name" value="WHD_DRP"/>
</dbReference>
<dbReference type="InterPro" id="IPR006553">
    <property type="entry name" value="Leu-rich_rpt_Cys-con_subtyp"/>
</dbReference>
<keyword evidence="4" id="KW-0611">Plant defense</keyword>
<dbReference type="Gene3D" id="3.40.50.300">
    <property type="entry name" value="P-loop containing nucleotide triphosphate hydrolases"/>
    <property type="match status" value="1"/>
</dbReference>
<dbReference type="InterPro" id="IPR027417">
    <property type="entry name" value="P-loop_NTPase"/>
</dbReference>
<feature type="domain" description="Disease resistance R13L4/SHOC-2-like LRR" evidence="9">
    <location>
        <begin position="1347"/>
        <end position="1562"/>
    </location>
</feature>
<evidence type="ECO:0000259" key="8">
    <source>
        <dbReference type="Pfam" id="PF23559"/>
    </source>
</evidence>
<gene>
    <name evidence="11" type="ORF">SLEP1_g13721</name>
</gene>
<dbReference type="PRINTS" id="PR00364">
    <property type="entry name" value="DISEASERSIST"/>
</dbReference>
<feature type="domain" description="R13L1/DRL21-like LRR repeat region" evidence="10">
    <location>
        <begin position="678"/>
        <end position="806"/>
    </location>
</feature>
<keyword evidence="1" id="KW-0433">Leucine-rich repeat</keyword>
<feature type="domain" description="NB-ARC" evidence="6">
    <location>
        <begin position="169"/>
        <end position="347"/>
    </location>
</feature>
<dbReference type="Pfam" id="PF18052">
    <property type="entry name" value="Rx_N"/>
    <property type="match status" value="1"/>
</dbReference>
<dbReference type="SUPFAM" id="SSF52540">
    <property type="entry name" value="P-loop containing nucleoside triphosphate hydrolases"/>
    <property type="match status" value="1"/>
</dbReference>
<dbReference type="InterPro" id="IPR026906">
    <property type="entry name" value="LRR_5"/>
</dbReference>
<keyword evidence="2" id="KW-0677">Repeat</keyword>
<proteinExistence type="predicted"/>
<keyword evidence="3" id="KW-0547">Nucleotide-binding</keyword>
<dbReference type="InterPro" id="IPR055414">
    <property type="entry name" value="LRR_R13L4/SHOC2-like"/>
</dbReference>
<dbReference type="InterPro" id="IPR002182">
    <property type="entry name" value="NB-ARC"/>
</dbReference>
<evidence type="ECO:0000256" key="3">
    <source>
        <dbReference type="ARBA" id="ARBA00022741"/>
    </source>
</evidence>
<keyword evidence="12" id="KW-1185">Reference proteome</keyword>
<dbReference type="Pfam" id="PF23559">
    <property type="entry name" value="WHD_DRP"/>
    <property type="match status" value="1"/>
</dbReference>
<dbReference type="SUPFAM" id="SSF52058">
    <property type="entry name" value="L domain-like"/>
    <property type="match status" value="4"/>
</dbReference>
<dbReference type="PANTHER" id="PTHR36766:SF70">
    <property type="entry name" value="DISEASE RESISTANCE PROTEIN RGA4"/>
    <property type="match status" value="1"/>
</dbReference>
<dbReference type="Pfam" id="PF00931">
    <property type="entry name" value="NB-ARC"/>
    <property type="match status" value="1"/>
</dbReference>
<dbReference type="GO" id="GO:0043531">
    <property type="term" value="F:ADP binding"/>
    <property type="evidence" value="ECO:0007669"/>
    <property type="project" value="InterPro"/>
</dbReference>
<dbReference type="InterPro" id="IPR036388">
    <property type="entry name" value="WH-like_DNA-bd_sf"/>
</dbReference>
<dbReference type="Pfam" id="PF13306">
    <property type="entry name" value="LRR_5"/>
    <property type="match status" value="4"/>
</dbReference>
<evidence type="ECO:0000259" key="9">
    <source>
        <dbReference type="Pfam" id="PF23598"/>
    </source>
</evidence>
<dbReference type="EMBL" id="BPVZ01000016">
    <property type="protein sequence ID" value="GKV01141.1"/>
    <property type="molecule type" value="Genomic_DNA"/>
</dbReference>
<comment type="caution">
    <text evidence="11">The sequence shown here is derived from an EMBL/GenBank/DDBJ whole genome shotgun (WGS) entry which is preliminary data.</text>
</comment>
<reference evidence="11 12" key="1">
    <citation type="journal article" date="2021" name="Commun. Biol.">
        <title>The genome of Shorea leprosula (Dipterocarpaceae) highlights the ecological relevance of drought in aseasonal tropical rainforests.</title>
        <authorList>
            <person name="Ng K.K.S."/>
            <person name="Kobayashi M.J."/>
            <person name="Fawcett J.A."/>
            <person name="Hatakeyama M."/>
            <person name="Paape T."/>
            <person name="Ng C.H."/>
            <person name="Ang C.C."/>
            <person name="Tnah L.H."/>
            <person name="Lee C.T."/>
            <person name="Nishiyama T."/>
            <person name="Sese J."/>
            <person name="O'Brien M.J."/>
            <person name="Copetti D."/>
            <person name="Mohd Noor M.I."/>
            <person name="Ong R.C."/>
            <person name="Putra M."/>
            <person name="Sireger I.Z."/>
            <person name="Indrioko S."/>
            <person name="Kosugi Y."/>
            <person name="Izuno A."/>
            <person name="Isagi Y."/>
            <person name="Lee S.L."/>
            <person name="Shimizu K.K."/>
        </authorList>
    </citation>
    <scope>NUCLEOTIDE SEQUENCE [LARGE SCALE GENOMIC DNA]</scope>
    <source>
        <strain evidence="11">214</strain>
    </source>
</reference>
<dbReference type="InterPro" id="IPR041118">
    <property type="entry name" value="Rx_N"/>
</dbReference>
<dbReference type="InterPro" id="IPR042197">
    <property type="entry name" value="Apaf_helical"/>
</dbReference>
<dbReference type="Proteomes" id="UP001054252">
    <property type="component" value="Unassembled WGS sequence"/>
</dbReference>
<dbReference type="CDD" id="cd14798">
    <property type="entry name" value="RX-CC_like"/>
    <property type="match status" value="1"/>
</dbReference>
<sequence>MAETILGPVIEEVVSKAISFATKQICLAWGFEKEVVSLKESLVMIQDVLQDAENKQEGDAAIRRWLQKLKDVAYDAMDVLDEYAYHLLQLKVETQGQKKKQVYRFFSRSNPIVFRWKMANKIKKINVSLAKIKGDAVFPMFNRGKSTLRVSPIPKTDSFLDSNPIGRSDDVSKIISQLSKLRSQHSMSVASIVGMAGIGKTTLARSVFKEAKERKLYDIVAWVCVSDHFDEKDILGGMLESLDKTAGGINNIDAMLQHLKNELEKKTFLIVLDDVWNEESVKWGNFLDRLSKIVKTTGNSMIVTTRSYGVVSAIEMAPRCHVLPMHKHEMKGLSNDECWSIIEEKVHRFARRPVDANLKEIGLAIARKCKGLPLVASVLAGTMVRKFGIEEWLIIKNNNAWNLLDDQNIAPILKISYDHLSGPLKKCFAFCSIFEKDTTMNKDELVQLWMAEGFLHPPNDESNLTMEDIGDQYFDDLLSNSLFQDIERNAMGNVKSCKMHDAVHDLALSISSGETLIWDQTGSIDENSKIRHLRVKFDGRVLPRGVSQKLHSLFLDAKCVFHIASYLKSLRSLTMLTTCREEDLSISLSKMKHLRYLDISSSQIKVLPKSFSKLYNLQTLKLMQCNHLEKGLDDMRNFVSLRHLYFSSEKNMPKEIGHLTCLQTLPLFVVGREKGYRIEELGCLSQLWGELDIQKLEDVGSKSEASKAKLKEKKKLQGLEFTWCAKREANNNIDDEEILEGLQPHPNLKSLVIWNYQGKNFPSWMQGGVNSSLNKLMKLKLQDCKECLYLSSLGLLHDLQFLEIAGIKKVKSMGSKFYVNQSNSDDRVGSVTQFPTLREFSVACMDSLEEWVEVEGVTVFPCLERLFIKDCPELKTWSMGGFSSNHKLSSLRISGCHKLMAIPSMDRLSSLKTFSIKKCYELMSLPSGLGSCTSLQELYIDKCRKLSSIQSISGLTSLTSLVVYNCNELMSLPSEFGSCTSLEELRISRCKKLSSIPSIKGFTSLTSLELSNCDELMSLPSGLGSCTSLPKLRIFGCKKLSSIQSINGLTSITSLQLYDCDELMSLPSELGSCTSLRELSISRCKKLSSISGINGLTSLISLEVYDCDELISLPSELGSWTSLKKLSFSRCKQLSSIPSINGLTSLTNLQLYDCDELMSLPSELESCTSLQELSIFRCKKLSSIPSINGLTSLTSLELSNCDELMSLPSGLGSCTSLPKLRISRCKKLSSISSINGLPSLTSLEFYDCDELMSLPSGLGSCISLLKLRIFRCKKLSSIPGINGLTSLTSLAFYDCDELMSLPSELGSCTSLQELKISRCKKLSFILGTNGLISLISLKFSNCDELMSLPSGLGSCTSLKELSIFGCKKLSSIPSINGLTSLTSLQLYDCDELMSLPSGLGYCTSLQSVAIRECHNIISITKEIGDLHSLSQLEIRNCGKLRSIPEKCVGRLTCLKVLWIGGFWSELEEFSGLTYIHQLHASLELLELNGWDKLKSLPHQLQHLTALRELSLWDFNGLEALPEWLGDLSSLHRLEIKNCSNLTHMPSIEAMRRLSNLQYLVISSCPKLEERCAKESGPDGPRFPTSPT</sequence>
<dbReference type="GO" id="GO:0005524">
    <property type="term" value="F:ATP binding"/>
    <property type="evidence" value="ECO:0007669"/>
    <property type="project" value="UniProtKB-KW"/>
</dbReference>
<evidence type="ECO:0000259" key="7">
    <source>
        <dbReference type="Pfam" id="PF18052"/>
    </source>
</evidence>
<evidence type="ECO:0000313" key="11">
    <source>
        <dbReference type="EMBL" id="GKV01141.1"/>
    </source>
</evidence>
<keyword evidence="5" id="KW-0067">ATP-binding</keyword>
<organism evidence="11 12">
    <name type="scientific">Rubroshorea leprosula</name>
    <dbReference type="NCBI Taxonomy" id="152421"/>
    <lineage>
        <taxon>Eukaryota</taxon>
        <taxon>Viridiplantae</taxon>
        <taxon>Streptophyta</taxon>
        <taxon>Embryophyta</taxon>
        <taxon>Tracheophyta</taxon>
        <taxon>Spermatophyta</taxon>
        <taxon>Magnoliopsida</taxon>
        <taxon>eudicotyledons</taxon>
        <taxon>Gunneridae</taxon>
        <taxon>Pentapetalae</taxon>
        <taxon>rosids</taxon>
        <taxon>malvids</taxon>
        <taxon>Malvales</taxon>
        <taxon>Dipterocarpaceae</taxon>
        <taxon>Rubroshorea</taxon>
    </lineage>
</organism>
<dbReference type="InterPro" id="IPR003591">
    <property type="entry name" value="Leu-rich_rpt_typical-subtyp"/>
</dbReference>
<dbReference type="SMART" id="SM00369">
    <property type="entry name" value="LRR_TYP"/>
    <property type="match status" value="7"/>
</dbReference>
<dbReference type="Gene3D" id="1.10.8.430">
    <property type="entry name" value="Helical domain of apoptotic protease-activating factors"/>
    <property type="match status" value="1"/>
</dbReference>
<dbReference type="Pfam" id="PF23598">
    <property type="entry name" value="LRR_14"/>
    <property type="match status" value="1"/>
</dbReference>
<dbReference type="PANTHER" id="PTHR36766">
    <property type="entry name" value="PLANT BROAD-SPECTRUM MILDEW RESISTANCE PROTEIN RPW8"/>
    <property type="match status" value="1"/>
</dbReference>
<evidence type="ECO:0000259" key="6">
    <source>
        <dbReference type="Pfam" id="PF00931"/>
    </source>
</evidence>
<dbReference type="Gene3D" id="1.10.10.10">
    <property type="entry name" value="Winged helix-like DNA-binding domain superfamily/Winged helix DNA-binding domain"/>
    <property type="match status" value="1"/>
</dbReference>
<name>A0AAV5IRA6_9ROSI</name>
<feature type="domain" description="Disease resistance N-terminal" evidence="7">
    <location>
        <begin position="9"/>
        <end position="98"/>
    </location>
</feature>
<evidence type="ECO:0000256" key="5">
    <source>
        <dbReference type="ARBA" id="ARBA00022840"/>
    </source>
</evidence>
<dbReference type="InterPro" id="IPR032675">
    <property type="entry name" value="LRR_dom_sf"/>
</dbReference>
<accession>A0AAV5IRA6</accession>
<dbReference type="Gene3D" id="3.80.10.10">
    <property type="entry name" value="Ribonuclease Inhibitor"/>
    <property type="match status" value="7"/>
</dbReference>
<evidence type="ECO:0000256" key="1">
    <source>
        <dbReference type="ARBA" id="ARBA00022614"/>
    </source>
</evidence>
<dbReference type="Pfam" id="PF25019">
    <property type="entry name" value="LRR_R13L1-DRL21"/>
    <property type="match status" value="1"/>
</dbReference>
<dbReference type="GO" id="GO:0051707">
    <property type="term" value="P:response to other organism"/>
    <property type="evidence" value="ECO:0007669"/>
    <property type="project" value="UniProtKB-ARBA"/>
</dbReference>
<dbReference type="Gene3D" id="1.20.5.4130">
    <property type="match status" value="1"/>
</dbReference>
<protein>
    <submittedName>
        <fullName evidence="11">Uncharacterized protein</fullName>
    </submittedName>
</protein>
<dbReference type="InterPro" id="IPR038005">
    <property type="entry name" value="RX-like_CC"/>
</dbReference>
<evidence type="ECO:0000259" key="10">
    <source>
        <dbReference type="Pfam" id="PF25019"/>
    </source>
</evidence>
<feature type="domain" description="Disease resistance protein winged helix" evidence="8">
    <location>
        <begin position="433"/>
        <end position="507"/>
    </location>
</feature>
<dbReference type="GO" id="GO:0006952">
    <property type="term" value="P:defense response"/>
    <property type="evidence" value="ECO:0007669"/>
    <property type="project" value="UniProtKB-KW"/>
</dbReference>
<evidence type="ECO:0000256" key="2">
    <source>
        <dbReference type="ARBA" id="ARBA00022737"/>
    </source>
</evidence>
<evidence type="ECO:0000256" key="4">
    <source>
        <dbReference type="ARBA" id="ARBA00022821"/>
    </source>
</evidence>
<dbReference type="SMART" id="SM00367">
    <property type="entry name" value="LRR_CC"/>
    <property type="match status" value="11"/>
</dbReference>